<dbReference type="Pfam" id="PF05258">
    <property type="entry name" value="DciA"/>
    <property type="match status" value="1"/>
</dbReference>
<accession>A0A347UJS5</accession>
<dbReference type="EMBL" id="CP032125">
    <property type="protein sequence ID" value="AXX99103.1"/>
    <property type="molecule type" value="Genomic_DNA"/>
</dbReference>
<dbReference type="KEGG" id="pamo:BAR1_14880"/>
<dbReference type="OrthoDB" id="7160947at2"/>
<gene>
    <name evidence="1" type="ORF">BAR1_14880</name>
</gene>
<name>A0A347UJS5_9RHOB</name>
<dbReference type="Proteomes" id="UP000261704">
    <property type="component" value="Chromosome"/>
</dbReference>
<dbReference type="PANTHER" id="PTHR36456:SF1">
    <property type="entry name" value="UPF0232 PROTEIN SCO3875"/>
    <property type="match status" value="1"/>
</dbReference>
<dbReference type="PANTHER" id="PTHR36456">
    <property type="entry name" value="UPF0232 PROTEIN SCO3875"/>
    <property type="match status" value="1"/>
</dbReference>
<reference evidence="1 2" key="1">
    <citation type="submission" date="2018-09" db="EMBL/GenBank/DDBJ databases">
        <title>Profundibacter amoris BAR1 gen. nov., sp. nov., a new member of the Roseobacter clade isolated at Lokis Castle Vent Field on the Arctic Mid-Oceanic Ridge.</title>
        <authorList>
            <person name="Le Moine Bauer S."/>
            <person name="Sjoeberg A.G."/>
            <person name="L'Haridon S."/>
            <person name="Stokke R."/>
            <person name="Roalkvam I."/>
            <person name="Steen I.H."/>
            <person name="Dahle H."/>
        </authorList>
    </citation>
    <scope>NUCLEOTIDE SEQUENCE [LARGE SCALE GENOMIC DNA]</scope>
    <source>
        <strain evidence="1 2">BAR1</strain>
    </source>
</reference>
<evidence type="ECO:0000313" key="1">
    <source>
        <dbReference type="EMBL" id="AXX99103.1"/>
    </source>
</evidence>
<evidence type="ECO:0000313" key="2">
    <source>
        <dbReference type="Proteomes" id="UP000261704"/>
    </source>
</evidence>
<keyword evidence="2" id="KW-1185">Reference proteome</keyword>
<protein>
    <submittedName>
        <fullName evidence="1">DUF721 domain-containing protein</fullName>
    </submittedName>
</protein>
<organism evidence="1 2">
    <name type="scientific">Profundibacter amoris</name>
    <dbReference type="NCBI Taxonomy" id="2171755"/>
    <lineage>
        <taxon>Bacteria</taxon>
        <taxon>Pseudomonadati</taxon>
        <taxon>Pseudomonadota</taxon>
        <taxon>Alphaproteobacteria</taxon>
        <taxon>Rhodobacterales</taxon>
        <taxon>Paracoccaceae</taxon>
        <taxon>Profundibacter</taxon>
    </lineage>
</organism>
<proteinExistence type="predicted"/>
<dbReference type="AlphaFoldDB" id="A0A347UJS5"/>
<dbReference type="InterPro" id="IPR007922">
    <property type="entry name" value="DciA-like"/>
</dbReference>
<sequence length="235" mass="25725">MPTRDSSGGTRHGRARAWVSYQPSKASLNSISRKLYLPFCAIVLAPCPNLSRIAASQRKDDVKQTTGYKQRRYGNKGFQRTSSLLRERIRTAGESRGFAVSRLLTHWPEIVGEDIARMARPVHVKYGRDTLGATLTILTTGAQAPMLEMQKEQLRERVNACYGYSAIAKVRITQTAPVGFAEGQAQFAPAPKANPALPTPETKQAARKVAEPIADDGLRDALAALGANIISRNEH</sequence>